<dbReference type="RefSeq" id="WP_209469913.1">
    <property type="nucleotide sequence ID" value="NZ_BMWJ01000001.1"/>
</dbReference>
<comment type="caution">
    <text evidence="14">The sequence shown here is derived from an EMBL/GenBank/DDBJ whole genome shotgun (WGS) entry which is preliminary data.</text>
</comment>
<keyword evidence="9" id="KW-0482">Metalloprotease</keyword>
<evidence type="ECO:0000313" key="15">
    <source>
        <dbReference type="Proteomes" id="UP001519311"/>
    </source>
</evidence>
<evidence type="ECO:0000256" key="9">
    <source>
        <dbReference type="ARBA" id="ARBA00023049"/>
    </source>
</evidence>
<evidence type="ECO:0000256" key="5">
    <source>
        <dbReference type="ARBA" id="ARBA00022723"/>
    </source>
</evidence>
<feature type="domain" description="Peptidase M48" evidence="13">
    <location>
        <begin position="241"/>
        <end position="457"/>
    </location>
</feature>
<keyword evidence="7" id="KW-0862">Zinc</keyword>
<dbReference type="PANTHER" id="PTHR43221">
    <property type="entry name" value="PROTEASE HTPX"/>
    <property type="match status" value="1"/>
</dbReference>
<evidence type="ECO:0000256" key="7">
    <source>
        <dbReference type="ARBA" id="ARBA00022833"/>
    </source>
</evidence>
<dbReference type="InterPro" id="IPR001915">
    <property type="entry name" value="Peptidase_M48"/>
</dbReference>
<comment type="cofactor">
    <cofactor evidence="1">
        <name>Zn(2+)</name>
        <dbReference type="ChEBI" id="CHEBI:29105"/>
    </cofactor>
</comment>
<keyword evidence="6" id="KW-0378">Hydrolase</keyword>
<evidence type="ECO:0000256" key="1">
    <source>
        <dbReference type="ARBA" id="ARBA00001947"/>
    </source>
</evidence>
<keyword evidence="8 12" id="KW-1133">Transmembrane helix</keyword>
<name>A0ABS4V6X9_9ACTN</name>
<feature type="transmembrane region" description="Helical" evidence="12">
    <location>
        <begin position="180"/>
        <end position="198"/>
    </location>
</feature>
<feature type="region of interest" description="Disordered" evidence="11">
    <location>
        <begin position="1"/>
        <end position="153"/>
    </location>
</feature>
<feature type="transmembrane region" description="Helical" evidence="12">
    <location>
        <begin position="342"/>
        <end position="362"/>
    </location>
</feature>
<feature type="transmembrane region" description="Helical" evidence="12">
    <location>
        <begin position="368"/>
        <end position="390"/>
    </location>
</feature>
<feature type="compositionally biased region" description="Pro residues" evidence="11">
    <location>
        <begin position="126"/>
        <end position="147"/>
    </location>
</feature>
<reference evidence="14 15" key="1">
    <citation type="submission" date="2021-03" db="EMBL/GenBank/DDBJ databases">
        <title>Sequencing the genomes of 1000 actinobacteria strains.</title>
        <authorList>
            <person name="Klenk H.-P."/>
        </authorList>
    </citation>
    <scope>NUCLEOTIDE SEQUENCE [LARGE SCALE GENOMIC DNA]</scope>
    <source>
        <strain evidence="14 15">DSM 40843</strain>
    </source>
</reference>
<keyword evidence="5" id="KW-0479">Metal-binding</keyword>
<organism evidence="14 15">
    <name type="scientific">Streptomyces clavifer</name>
    <dbReference type="NCBI Taxonomy" id="68188"/>
    <lineage>
        <taxon>Bacteria</taxon>
        <taxon>Bacillati</taxon>
        <taxon>Actinomycetota</taxon>
        <taxon>Actinomycetes</taxon>
        <taxon>Kitasatosporales</taxon>
        <taxon>Streptomycetaceae</taxon>
        <taxon>Streptomyces</taxon>
    </lineage>
</organism>
<feature type="compositionally biased region" description="Low complexity" evidence="11">
    <location>
        <begin position="35"/>
        <end position="44"/>
    </location>
</feature>
<dbReference type="GO" id="GO:0006508">
    <property type="term" value="P:proteolysis"/>
    <property type="evidence" value="ECO:0007669"/>
    <property type="project" value="UniProtKB-KW"/>
</dbReference>
<protein>
    <submittedName>
        <fullName evidence="14">Zn-dependent protease with chaperone function</fullName>
    </submittedName>
</protein>
<evidence type="ECO:0000256" key="10">
    <source>
        <dbReference type="ARBA" id="ARBA00023136"/>
    </source>
</evidence>
<keyword evidence="4 12" id="KW-0812">Transmembrane</keyword>
<feature type="region of interest" description="Disordered" evidence="11">
    <location>
        <begin position="430"/>
        <end position="449"/>
    </location>
</feature>
<dbReference type="InterPro" id="IPR050083">
    <property type="entry name" value="HtpX_protease"/>
</dbReference>
<evidence type="ECO:0000256" key="6">
    <source>
        <dbReference type="ARBA" id="ARBA00022801"/>
    </source>
</evidence>
<keyword evidence="15" id="KW-1185">Reference proteome</keyword>
<evidence type="ECO:0000256" key="3">
    <source>
        <dbReference type="ARBA" id="ARBA00022670"/>
    </source>
</evidence>
<dbReference type="Gene3D" id="3.30.2010.10">
    <property type="entry name" value="Metalloproteases ('zincins'), catalytic domain"/>
    <property type="match status" value="1"/>
</dbReference>
<keyword evidence="10 12" id="KW-0472">Membrane</keyword>
<dbReference type="EMBL" id="JAGINS010000001">
    <property type="protein sequence ID" value="MBP2359655.1"/>
    <property type="molecule type" value="Genomic_DNA"/>
</dbReference>
<evidence type="ECO:0000256" key="2">
    <source>
        <dbReference type="ARBA" id="ARBA00022475"/>
    </source>
</evidence>
<proteinExistence type="predicted"/>
<sequence length="466" mass="49423">MTHSPGQDIPPPPTYPGHPVEPAALPLPEHPDTSAPAYPGTADGTPPPPDTPDRPLASAPAPAYPGTADDAAPPPAYPAAPAVTAPPPAYPGTPNDTAPPPAYPGTPDDTAPLYPGAPVSAAPAYPRDPAPPPPPGQLGPAPDPLPGRPEQHPHQMDFEQRRVHLTARQRGADATALSRLLVQVPAFLCSLAVVTGFASAFFGSAAWLPVTVWVLSGALVFHRPTESFLARRLLRLRVPTPAERARLEPVWREVTARAGVDHQRYELWIEESDDINAYAAAGHIVGVTTFSLNHLPNGQLAAALAHELGHHTGGHAWASLLGQWYAQPAELTWRAIRAMSRFALRVARVISLPATGVLVLLFGCGLLALVAAAWMVLLPMAVAPYLLALVNRRAELRADAHAAGLGFAHPLAGVLHTMRAHEEARYAAAGPRAPRAAGPAKLLSSHPDYADRLQRLQPYLDERPPR</sequence>
<feature type="compositionally biased region" description="Low complexity" evidence="11">
    <location>
        <begin position="430"/>
        <end position="440"/>
    </location>
</feature>
<dbReference type="GO" id="GO:0008233">
    <property type="term" value="F:peptidase activity"/>
    <property type="evidence" value="ECO:0007669"/>
    <property type="project" value="UniProtKB-KW"/>
</dbReference>
<evidence type="ECO:0000259" key="13">
    <source>
        <dbReference type="Pfam" id="PF01435"/>
    </source>
</evidence>
<feature type="transmembrane region" description="Helical" evidence="12">
    <location>
        <begin position="204"/>
        <end position="222"/>
    </location>
</feature>
<evidence type="ECO:0000256" key="8">
    <source>
        <dbReference type="ARBA" id="ARBA00022989"/>
    </source>
</evidence>
<accession>A0ABS4V6X9</accession>
<evidence type="ECO:0000256" key="4">
    <source>
        <dbReference type="ARBA" id="ARBA00022692"/>
    </source>
</evidence>
<dbReference type="PANTHER" id="PTHR43221:SF2">
    <property type="entry name" value="PROTEASE HTPX HOMOLOG"/>
    <property type="match status" value="1"/>
</dbReference>
<dbReference type="Proteomes" id="UP001519311">
    <property type="component" value="Unassembled WGS sequence"/>
</dbReference>
<gene>
    <name evidence="14" type="ORF">JOF59_002055</name>
</gene>
<keyword evidence="3 14" id="KW-0645">Protease</keyword>
<evidence type="ECO:0000256" key="11">
    <source>
        <dbReference type="SAM" id="MobiDB-lite"/>
    </source>
</evidence>
<feature type="compositionally biased region" description="Low complexity" evidence="11">
    <location>
        <begin position="59"/>
        <end position="71"/>
    </location>
</feature>
<evidence type="ECO:0000256" key="12">
    <source>
        <dbReference type="SAM" id="Phobius"/>
    </source>
</evidence>
<feature type="compositionally biased region" description="Pro residues" evidence="11">
    <location>
        <begin position="72"/>
        <end position="104"/>
    </location>
</feature>
<evidence type="ECO:0000313" key="14">
    <source>
        <dbReference type="EMBL" id="MBP2359655.1"/>
    </source>
</evidence>
<keyword evidence="2" id="KW-1003">Cell membrane</keyword>
<dbReference type="Pfam" id="PF01435">
    <property type="entry name" value="Peptidase_M48"/>
    <property type="match status" value="1"/>
</dbReference>